<dbReference type="EMBL" id="HBKO01001458">
    <property type="protein sequence ID" value="CAE2195381.1"/>
    <property type="molecule type" value="Transcribed_RNA"/>
</dbReference>
<dbReference type="PANTHER" id="PTHR10829">
    <property type="entry name" value="CORTACTIN AND DREBRIN"/>
    <property type="match status" value="1"/>
</dbReference>
<dbReference type="GO" id="GO:0030864">
    <property type="term" value="C:cortical actin cytoskeleton"/>
    <property type="evidence" value="ECO:0007669"/>
    <property type="project" value="TreeGrafter"/>
</dbReference>
<reference evidence="2" key="1">
    <citation type="submission" date="2021-01" db="EMBL/GenBank/DDBJ databases">
        <authorList>
            <person name="Corre E."/>
            <person name="Pelletier E."/>
            <person name="Niang G."/>
            <person name="Scheremetjew M."/>
            <person name="Finn R."/>
            <person name="Kale V."/>
            <person name="Holt S."/>
            <person name="Cochrane G."/>
            <person name="Meng A."/>
            <person name="Brown T."/>
            <person name="Cohen L."/>
        </authorList>
    </citation>
    <scope>NUCLEOTIDE SEQUENCE</scope>
    <source>
        <strain evidence="2">UIO037</strain>
    </source>
</reference>
<accession>A0A7S4HCW9</accession>
<evidence type="ECO:0000313" key="2">
    <source>
        <dbReference type="EMBL" id="CAE2195381.1"/>
    </source>
</evidence>
<gene>
    <name evidence="2" type="ORF">CPOL0286_LOCUS734</name>
</gene>
<dbReference type="SUPFAM" id="SSF55753">
    <property type="entry name" value="Actin depolymerizing proteins"/>
    <property type="match status" value="1"/>
</dbReference>
<sequence length="160" mass="16224">MDGEAGAKVLNAGRMNASASAVDMSDPEIAAAWAECVGSAPQVGAWIALGYEGKAKLKRLASGTDGYRGLRAHLAEDAVVYGAFRVTTAGESTASKFTFVTSIGENAGGMVKGRATAHAQCVEAGLEGTAGGIQLAGEEEKEPEAVAAKLSKMYGAKVSL</sequence>
<evidence type="ECO:0000259" key="1">
    <source>
        <dbReference type="PROSITE" id="PS51263"/>
    </source>
</evidence>
<feature type="domain" description="ADF-H" evidence="1">
    <location>
        <begin position="21"/>
        <end position="151"/>
    </location>
</feature>
<dbReference type="GO" id="GO:0005884">
    <property type="term" value="C:actin filament"/>
    <property type="evidence" value="ECO:0007669"/>
    <property type="project" value="TreeGrafter"/>
</dbReference>
<dbReference type="AlphaFoldDB" id="A0A7S4HCW9"/>
<dbReference type="GO" id="GO:0051015">
    <property type="term" value="F:actin filament binding"/>
    <property type="evidence" value="ECO:0007669"/>
    <property type="project" value="TreeGrafter"/>
</dbReference>
<protein>
    <recommendedName>
        <fullName evidence="1">ADF-H domain-containing protein</fullName>
    </recommendedName>
</protein>
<dbReference type="InterPro" id="IPR002108">
    <property type="entry name" value="ADF-H"/>
</dbReference>
<dbReference type="PROSITE" id="PS51263">
    <property type="entry name" value="ADF_H"/>
    <property type="match status" value="1"/>
</dbReference>
<dbReference type="InterPro" id="IPR029006">
    <property type="entry name" value="ADF-H/Gelsolin-like_dom_sf"/>
</dbReference>
<name>A0A7S4HCW9_9EUKA</name>
<dbReference type="GO" id="GO:0030833">
    <property type="term" value="P:regulation of actin filament polymerization"/>
    <property type="evidence" value="ECO:0007669"/>
    <property type="project" value="TreeGrafter"/>
</dbReference>
<proteinExistence type="predicted"/>
<dbReference type="Pfam" id="PF00241">
    <property type="entry name" value="Cofilin_ADF"/>
    <property type="match status" value="1"/>
</dbReference>
<organism evidence="2">
    <name type="scientific">Prymnesium polylepis</name>
    <dbReference type="NCBI Taxonomy" id="72548"/>
    <lineage>
        <taxon>Eukaryota</taxon>
        <taxon>Haptista</taxon>
        <taxon>Haptophyta</taxon>
        <taxon>Prymnesiophyceae</taxon>
        <taxon>Prymnesiales</taxon>
        <taxon>Prymnesiaceae</taxon>
        <taxon>Prymnesium</taxon>
    </lineage>
</organism>
<dbReference type="Gene3D" id="3.40.20.10">
    <property type="entry name" value="Severin"/>
    <property type="match status" value="1"/>
</dbReference>
<dbReference type="PANTHER" id="PTHR10829:SF25">
    <property type="entry name" value="DREBRIN-LIKE PROTEIN"/>
    <property type="match status" value="1"/>
</dbReference>